<dbReference type="PANTHER" id="PTHR30486:SF6">
    <property type="entry name" value="TYPE IV PILUS RETRACTATION ATPASE PILT"/>
    <property type="match status" value="1"/>
</dbReference>
<dbReference type="GO" id="GO:0016887">
    <property type="term" value="F:ATP hydrolysis activity"/>
    <property type="evidence" value="ECO:0007669"/>
    <property type="project" value="InterPro"/>
</dbReference>
<reference evidence="3" key="1">
    <citation type="submission" date="2020-04" db="EMBL/GenBank/DDBJ databases">
        <authorList>
            <person name="Zhang T."/>
        </authorList>
    </citation>
    <scope>NUCLEOTIDE SEQUENCE</scope>
    <source>
        <strain evidence="3">HKST-UBA01</strain>
    </source>
</reference>
<evidence type="ECO:0000313" key="3">
    <source>
        <dbReference type="EMBL" id="MCA9728190.1"/>
    </source>
</evidence>
<dbReference type="InterPro" id="IPR006321">
    <property type="entry name" value="PilT/PilU"/>
</dbReference>
<dbReference type="AlphaFoldDB" id="A0A956LYN3"/>
<dbReference type="InterPro" id="IPR001482">
    <property type="entry name" value="T2SS/T4SS_dom"/>
</dbReference>
<dbReference type="InterPro" id="IPR027417">
    <property type="entry name" value="P-loop_NTPase"/>
</dbReference>
<accession>A0A956LYN3</accession>
<organism evidence="3 4">
    <name type="scientific">Eiseniibacteriota bacterium</name>
    <dbReference type="NCBI Taxonomy" id="2212470"/>
    <lineage>
        <taxon>Bacteria</taxon>
        <taxon>Candidatus Eiseniibacteriota</taxon>
    </lineage>
</organism>
<evidence type="ECO:0000256" key="1">
    <source>
        <dbReference type="ARBA" id="ARBA00006611"/>
    </source>
</evidence>
<name>A0A956LYN3_UNCEI</name>
<reference evidence="3" key="2">
    <citation type="journal article" date="2021" name="Microbiome">
        <title>Successional dynamics and alternative stable states in a saline activated sludge microbial community over 9 years.</title>
        <authorList>
            <person name="Wang Y."/>
            <person name="Ye J."/>
            <person name="Ju F."/>
            <person name="Liu L."/>
            <person name="Boyd J.A."/>
            <person name="Deng Y."/>
            <person name="Parks D.H."/>
            <person name="Jiang X."/>
            <person name="Yin X."/>
            <person name="Woodcroft B.J."/>
            <person name="Tyson G.W."/>
            <person name="Hugenholtz P."/>
            <person name="Polz M.F."/>
            <person name="Zhang T."/>
        </authorList>
    </citation>
    <scope>NUCLEOTIDE SEQUENCE</scope>
    <source>
        <strain evidence="3">HKST-UBA01</strain>
    </source>
</reference>
<dbReference type="GO" id="GO:0005524">
    <property type="term" value="F:ATP binding"/>
    <property type="evidence" value="ECO:0007669"/>
    <property type="project" value="InterPro"/>
</dbReference>
<comment type="caution">
    <text evidence="3">The sequence shown here is derived from an EMBL/GenBank/DDBJ whole genome shotgun (WGS) entry which is preliminary data.</text>
</comment>
<dbReference type="CDD" id="cd01131">
    <property type="entry name" value="PilT"/>
    <property type="match status" value="1"/>
</dbReference>
<dbReference type="PANTHER" id="PTHR30486">
    <property type="entry name" value="TWITCHING MOTILITY PROTEIN PILT"/>
    <property type="match status" value="1"/>
</dbReference>
<dbReference type="Pfam" id="PF00437">
    <property type="entry name" value="T2SSE"/>
    <property type="match status" value="1"/>
</dbReference>
<feature type="domain" description="AAA+ ATPase" evidence="2">
    <location>
        <begin position="124"/>
        <end position="258"/>
    </location>
</feature>
<dbReference type="EMBL" id="JAGQHR010000320">
    <property type="protein sequence ID" value="MCA9728190.1"/>
    <property type="molecule type" value="Genomic_DNA"/>
</dbReference>
<gene>
    <name evidence="3" type="ORF">KC729_10935</name>
</gene>
<dbReference type="SMART" id="SM00382">
    <property type="entry name" value="AAA"/>
    <property type="match status" value="1"/>
</dbReference>
<dbReference type="InterPro" id="IPR050921">
    <property type="entry name" value="T4SS_GSP_E_ATPase"/>
</dbReference>
<dbReference type="SUPFAM" id="SSF52540">
    <property type="entry name" value="P-loop containing nucleoside triphosphate hydrolases"/>
    <property type="match status" value="1"/>
</dbReference>
<proteinExistence type="inferred from homology"/>
<dbReference type="Proteomes" id="UP000697710">
    <property type="component" value="Unassembled WGS sequence"/>
</dbReference>
<comment type="similarity">
    <text evidence="1">Belongs to the GSP E family.</text>
</comment>
<evidence type="ECO:0000259" key="2">
    <source>
        <dbReference type="SMART" id="SM00382"/>
    </source>
</evidence>
<dbReference type="Gene3D" id="3.30.450.90">
    <property type="match status" value="1"/>
</dbReference>
<protein>
    <submittedName>
        <fullName evidence="3">PilT/PilU family type 4a pilus ATPase</fullName>
    </submittedName>
</protein>
<evidence type="ECO:0000313" key="4">
    <source>
        <dbReference type="Proteomes" id="UP000697710"/>
    </source>
</evidence>
<dbReference type="Gene3D" id="3.40.50.300">
    <property type="entry name" value="P-loop containing nucleotide triphosphate hydrolases"/>
    <property type="match status" value="1"/>
</dbReference>
<dbReference type="NCBIfam" id="TIGR01420">
    <property type="entry name" value="pilT_fam"/>
    <property type="match status" value="1"/>
</dbReference>
<dbReference type="InterPro" id="IPR003593">
    <property type="entry name" value="AAA+_ATPase"/>
</dbReference>
<sequence>MPARIDAFLELLIKQRGSDLHLVTGQPPRIRVHGQVEKIHFRELEAEDLGRMLTEILSERQRQELEQRHAIDFAYETEALGRFRVNAYQHAHGPGVAFRSISREIPTLEELGIPPVVSSLIRQPSGLTIVTGPTGSGKSTTLAAMIDSLNHQRRGHILTIEDPIEFRHPFHQCVVTQREVGLHAPSFAEALRNALHEDPDVILVGEMRDLETVGLALTAAEMGIQVLGTLHTNGAMRTIDRIVNVFPTERHELVRGMLAENLRLVMAQQLVPTATRDGRVAVREILVNNAAAASLIRSGKTHQLSQVLNSGRKLGMTSMDAQLGELVRRGTITAETSQEYSLDRGRAALVGDRREVA</sequence>